<feature type="region of interest" description="Disordered" evidence="1">
    <location>
        <begin position="694"/>
        <end position="713"/>
    </location>
</feature>
<keyword evidence="5" id="KW-1185">Reference proteome</keyword>
<dbReference type="RefSeq" id="XP_013426409.1">
    <property type="nucleotide sequence ID" value="XM_013570955.1"/>
</dbReference>
<sequence length="739" mass="81592">MVWDKYNRQNGGVTIDFYPNTLDNIFWSKEGIIAVGGSDHVPRLKAIASDERKWDKINLKTSFFTLDDIQLQLPLSWKNFSIGEEMSESFVHALDWSPPGLGKHKRSVLAVLTSNHVLSIWECVGKPEIATDWVRACVINHALQAHYKEKDVRSPEESENDHFERLRAKQRIRAFAWSPALPDPSLSGAPGDCTTKHPYLAVSNDRGQVLIIKIQTPHDILMPEATQWSLSVAASFGVEVPDTKKSALSALLAFTSQSSLQCTSVKVDDEKHHANVNIGPVVSLMDEIPDTQATGCLRWTSKLNSAKEAFLVYPTRSSFYCLQAQPGLGLDFNISAHDINTPWDEIAGMTFVQDDNENVSVQIAYHLGSGTDRITSLALPFTAHSALGSTNWQHDLLRGQRRFSDEWNLAGNVMARAYGLCTSPFGDIVAVNVSFHPSDGVEYTTNSDEVCYLITSQCNDDLQFALAGSPSNAYELTAEALLFSLQSLAAREPEAFAEDAVVVEQVMQALDLTELPPSINPNQGQITEDTPVELIVRQVRQNILFNSDSVKSRISQLLKYVRADIPKTPPLDATVVLKIVTEISRLPHFVADASILSNSIMQIHCLILAKLQARTGNADADTSHSEEEEIERCEICHSNIPFESLRWAKCVNNHQYPRCTLSFLAIQTPGTSKACSICNAQYINEFIMPGFKAQDSKDAGTDGDEVMQGTSDQEPPLSLARILFAACDRCVCCGGKFTG</sequence>
<dbReference type="Proteomes" id="UP000027730">
    <property type="component" value="Unassembled WGS sequence"/>
</dbReference>
<gene>
    <name evidence="4" type="ORF">M436DRAFT_82954</name>
</gene>
<evidence type="ECO:0000313" key="4">
    <source>
        <dbReference type="EMBL" id="KEQ72046.1"/>
    </source>
</evidence>
<dbReference type="STRING" id="1043004.A0A074XBP0"/>
<dbReference type="GO" id="GO:0006384">
    <property type="term" value="P:transcription initiation at RNA polymerase III promoter"/>
    <property type="evidence" value="ECO:0007669"/>
    <property type="project" value="InterPro"/>
</dbReference>
<evidence type="ECO:0000259" key="2">
    <source>
        <dbReference type="Pfam" id="PF12657"/>
    </source>
</evidence>
<dbReference type="Pfam" id="PF12657">
    <property type="entry name" value="TFIIIC_delta"/>
    <property type="match status" value="1"/>
</dbReference>
<dbReference type="OrthoDB" id="6021743at2759"/>
<organism evidence="4 5">
    <name type="scientific">Aureobasidium namibiae CBS 147.97</name>
    <dbReference type="NCBI Taxonomy" id="1043004"/>
    <lineage>
        <taxon>Eukaryota</taxon>
        <taxon>Fungi</taxon>
        <taxon>Dikarya</taxon>
        <taxon>Ascomycota</taxon>
        <taxon>Pezizomycotina</taxon>
        <taxon>Dothideomycetes</taxon>
        <taxon>Dothideomycetidae</taxon>
        <taxon>Dothideales</taxon>
        <taxon>Saccotheciaceae</taxon>
        <taxon>Aureobasidium</taxon>
    </lineage>
</organism>
<accession>A0A074XBP0</accession>
<dbReference type="HOGENOM" id="CLU_011098_0_0_1"/>
<evidence type="ECO:0000256" key="1">
    <source>
        <dbReference type="SAM" id="MobiDB-lite"/>
    </source>
</evidence>
<evidence type="ECO:0000313" key="5">
    <source>
        <dbReference type="Proteomes" id="UP000027730"/>
    </source>
</evidence>
<dbReference type="InterPro" id="IPR044230">
    <property type="entry name" value="GTF3C4"/>
</dbReference>
<dbReference type="InterPro" id="IPR024761">
    <property type="entry name" value="TFIIIC_delta_N"/>
</dbReference>
<dbReference type="PANTHER" id="PTHR15496:SF2">
    <property type="entry name" value="GENERAL TRANSCRIPTION FACTOR 3C POLYPEPTIDE 4"/>
    <property type="match status" value="1"/>
</dbReference>
<feature type="domain" description="Transcription factor IIIC putative zinc-finger" evidence="3">
    <location>
        <begin position="626"/>
        <end position="737"/>
    </location>
</feature>
<reference evidence="4 5" key="1">
    <citation type="journal article" date="2014" name="BMC Genomics">
        <title>Genome sequencing of four Aureobasidium pullulans varieties: biotechnological potential, stress tolerance, and description of new species.</title>
        <authorList>
            <person name="Gostin Ar C."/>
            <person name="Ohm R.A."/>
            <person name="Kogej T."/>
            <person name="Sonjak S."/>
            <person name="Turk M."/>
            <person name="Zajc J."/>
            <person name="Zalar P."/>
            <person name="Grube M."/>
            <person name="Sun H."/>
            <person name="Han J."/>
            <person name="Sharma A."/>
            <person name="Chiniquy J."/>
            <person name="Ngan C.Y."/>
            <person name="Lipzen A."/>
            <person name="Barry K."/>
            <person name="Grigoriev I.V."/>
            <person name="Gunde-Cimerman N."/>
        </authorList>
    </citation>
    <scope>NUCLEOTIDE SEQUENCE [LARGE SCALE GENOMIC DNA]</scope>
    <source>
        <strain evidence="4 5">CBS 147.97</strain>
    </source>
</reference>
<feature type="domain" description="Transcription factor IIIC 90kDa subunit N-terminal" evidence="2">
    <location>
        <begin position="45"/>
        <end position="453"/>
    </location>
</feature>
<name>A0A074XBP0_9PEZI</name>
<dbReference type="EMBL" id="KL584712">
    <property type="protein sequence ID" value="KEQ72046.1"/>
    <property type="molecule type" value="Genomic_DNA"/>
</dbReference>
<protein>
    <recommendedName>
        <fullName evidence="6">Transcription factor IIIC 90kDa subunit N-terminal domain-containing protein</fullName>
    </recommendedName>
</protein>
<dbReference type="GO" id="GO:0000127">
    <property type="term" value="C:transcription factor TFIIIC complex"/>
    <property type="evidence" value="ECO:0007669"/>
    <property type="project" value="InterPro"/>
</dbReference>
<evidence type="ECO:0008006" key="6">
    <source>
        <dbReference type="Google" id="ProtNLM"/>
    </source>
</evidence>
<dbReference type="GO" id="GO:0004402">
    <property type="term" value="F:histone acetyltransferase activity"/>
    <property type="evidence" value="ECO:0007669"/>
    <property type="project" value="InterPro"/>
</dbReference>
<dbReference type="PANTHER" id="PTHR15496">
    <property type="entry name" value="GENERAL TRANSCRIPTION FACTOR 3C POLYPEPTIDE 4 FAMILY"/>
    <property type="match status" value="1"/>
</dbReference>
<proteinExistence type="predicted"/>
<dbReference type="AlphaFoldDB" id="A0A074XBP0"/>
<dbReference type="GeneID" id="25417091"/>
<evidence type="ECO:0000259" key="3">
    <source>
        <dbReference type="Pfam" id="PF12660"/>
    </source>
</evidence>
<dbReference type="Pfam" id="PF12660">
    <property type="entry name" value="zf-TFIIIC"/>
    <property type="match status" value="1"/>
</dbReference>
<dbReference type="InterPro" id="IPR024764">
    <property type="entry name" value="TFIIIC_Znf"/>
</dbReference>